<dbReference type="NCBIfam" id="TIGR04534">
    <property type="entry name" value="ELWxxDGT_rpt"/>
    <property type="match status" value="1"/>
</dbReference>
<gene>
    <name evidence="1" type="ORF">HHL09_24330</name>
</gene>
<evidence type="ECO:0000313" key="2">
    <source>
        <dbReference type="Proteomes" id="UP000501812"/>
    </source>
</evidence>
<accession>A0A858RS55</accession>
<dbReference type="AlphaFoldDB" id="A0A858RS55"/>
<dbReference type="RefSeq" id="WP_169457260.1">
    <property type="nucleotide sequence ID" value="NZ_CP051774.1"/>
</dbReference>
<name>A0A858RS55_9BACT</name>
<dbReference type="InterPro" id="IPR030916">
    <property type="entry name" value="ELWxxDGT_rpt"/>
</dbReference>
<keyword evidence="2" id="KW-1185">Reference proteome</keyword>
<reference evidence="1 2" key="1">
    <citation type="submission" date="2020-04" db="EMBL/GenBank/DDBJ databases">
        <title>Luteolibacter sp. G-1-1-1 isolated from soil.</title>
        <authorList>
            <person name="Dahal R.H."/>
        </authorList>
    </citation>
    <scope>NUCLEOTIDE SEQUENCE [LARGE SCALE GENOMIC DNA]</scope>
    <source>
        <strain evidence="1 2">G-1-1-1</strain>
    </source>
</reference>
<dbReference type="Proteomes" id="UP000501812">
    <property type="component" value="Chromosome"/>
</dbReference>
<organism evidence="1 2">
    <name type="scientific">Luteolibacter luteus</name>
    <dbReference type="NCBI Taxonomy" id="2728835"/>
    <lineage>
        <taxon>Bacteria</taxon>
        <taxon>Pseudomonadati</taxon>
        <taxon>Verrucomicrobiota</taxon>
        <taxon>Verrucomicrobiia</taxon>
        <taxon>Verrucomicrobiales</taxon>
        <taxon>Verrucomicrobiaceae</taxon>
        <taxon>Luteolibacter</taxon>
    </lineage>
</organism>
<proteinExistence type="predicted"/>
<dbReference type="EMBL" id="CP051774">
    <property type="protein sequence ID" value="QJE98773.1"/>
    <property type="molecule type" value="Genomic_DNA"/>
</dbReference>
<evidence type="ECO:0000313" key="1">
    <source>
        <dbReference type="EMBL" id="QJE98773.1"/>
    </source>
</evidence>
<dbReference type="KEGG" id="luo:HHL09_24330"/>
<protein>
    <submittedName>
        <fullName evidence="1">Uncharacterized protein</fullName>
    </submittedName>
</protein>
<sequence length="862" mass="92436">MMQGQTLPEPVQNAKLTPDRLFGRPEQFTAALAKIFFVAVNTSQGAELWCSDGTANGTGPVKDIYPGRGSSLPEMLVAKGAAIFFVADDGVHGREWWTSDGTEVGTRIVADLTEGVRSSDFSAAILVGTKLWFFAASATVEGEFELWTSDGTDAGTQPVAEGFRCPANLTPYGDGVAFTQDEGLDSARKQLWKSDGTLAGTAFIQSFAVGQGSVDSLTQVGNDLFFAVRAGRPTYVSDTRLWKTDGTTAGTVDLHQFSASNSYDGFLRSLTAFGDKLLFAGSDSATGTELWISDGTVAGTALLKDMTPGEDNSEPQLIGQMGGKFYLKADGLPWVSDGTAEGTVRMGEFVPQNGSPRISLGSTIAYFDYADPSLGLWKTDGTLTGSGRLPSAKATVTGGFWRGERVVVGDDLYLGGYEDDKGTKLWRLPAATGVPVLLEAFKPGTWEIDRDLLISNPETAVIGNKVLFASEDKRFLWSSDGRRKGTKRIMRIPGYLHEGTPTEANFMVHNETLYFVTATGSSKHQLAWTDGSSRGSGATGLMNFQARETPAFLRAGLGEHLYFSPLAGDLADSLRVAGGGIKAPRAVKPDQEAAVPASEAYVFSYSPDSEIPEQLWVCDGSREGTKPLVLDPPVYYPVVRGKVEGLTYFTASTDADGYGLWVTGGTVESTRLVKDLSPGVLGEMLYFGAFVEFKGEAYYLMQVDDVLGFWRSNGTTARTSLVKELPFRAGDLTRHAPSFAVLNDVLYLNGRVDGGGYELWKSDGTAVGTVPVADVHPGYNGSDPRDLTAGINVLYFTADDGLHGRELWQSDGTAEGTRMVADLTDGDGLSADPVGLSRSSEKLFFLSRLPGIGRRMHVMNLE</sequence>